<dbReference type="EMBL" id="BLKG01000009">
    <property type="protein sequence ID" value="GFF74906.1"/>
    <property type="molecule type" value="Genomic_DNA"/>
</dbReference>
<sequence length="431" mass="47744">MEGLQALMLNLPITSFPCFNIPACYVLALLAWLICISSLHLLDSAKAAQVFSKTSAAGGEFPSDAPEACLARIRALQHAHETAEKLNTLVEKGGAGTWPPRASHGDAWPAPLQAYHDIYLTLAPLLPTTEVLCDDKANTGRINAFRMRMKALLRERINLAAVENILGSGEDQVSADAWNGFFGCIAISRHAYRLISFPVELDIPWNHLQKRYGVISAGGNVTSNYFCNFTTDGTLVYAINHGMSDLIKTAEYNFGHIFPAMEKLALPIYEHIVAATIAFTSSNIPATLNHLRAINAHLRFPLKTYYDTLTDAKISRSVWMTYVQGFQGWGAGHLTTDGEYIEYDGLSGNQLLLPMIIDAFTGIPVYLTEENMKRYIPVQQREFVDSVRKHSFREVARERGLVDVEGEMLRIVKQMRASSSLRVSGDTSVQS</sequence>
<comment type="function">
    <text evidence="4">Produces N-formyl-kynurenine through the oxidation of tryptophan.</text>
</comment>
<dbReference type="Proteomes" id="UP000465266">
    <property type="component" value="Unassembled WGS sequence"/>
</dbReference>
<evidence type="ECO:0000313" key="6">
    <source>
        <dbReference type="Proteomes" id="UP000465266"/>
    </source>
</evidence>
<evidence type="ECO:0000256" key="3">
    <source>
        <dbReference type="ARBA" id="ARBA00023004"/>
    </source>
</evidence>
<dbReference type="PANTHER" id="PTHR28657:SF11">
    <property type="entry name" value="INDOLEAMINE 2,3-DIOXYGENASE"/>
    <property type="match status" value="1"/>
</dbReference>
<dbReference type="SUPFAM" id="SSF140959">
    <property type="entry name" value="Indolic compounds 2,3-dioxygenase-like"/>
    <property type="match status" value="1"/>
</dbReference>
<evidence type="ECO:0000313" key="5">
    <source>
        <dbReference type="EMBL" id="GFF74906.1"/>
    </source>
</evidence>
<evidence type="ECO:0000256" key="4">
    <source>
        <dbReference type="RuleBase" id="RU369119"/>
    </source>
</evidence>
<accession>A0ABQ1A6R7</accession>
<evidence type="ECO:0000256" key="2">
    <source>
        <dbReference type="ARBA" id="ARBA00022723"/>
    </source>
</evidence>
<proteinExistence type="inferred from homology"/>
<comment type="caution">
    <text evidence="5">The sequence shown here is derived from an EMBL/GenBank/DDBJ whole genome shotgun (WGS) entry which is preliminary data.</text>
</comment>
<comment type="catalytic activity">
    <reaction evidence="4">
        <text>L-tryptophan + O2 = N-formyl-L-kynurenine</text>
        <dbReference type="Rhea" id="RHEA:24536"/>
        <dbReference type="ChEBI" id="CHEBI:15379"/>
        <dbReference type="ChEBI" id="CHEBI:57912"/>
        <dbReference type="ChEBI" id="CHEBI:58629"/>
    </reaction>
</comment>
<keyword evidence="4" id="KW-0349">Heme</keyword>
<keyword evidence="2 4" id="KW-0479">Metal-binding</keyword>
<keyword evidence="4" id="KW-0223">Dioxygenase</keyword>
<keyword evidence="6" id="KW-1185">Reference proteome</keyword>
<dbReference type="PANTHER" id="PTHR28657">
    <property type="entry name" value="INDOLEAMINE 2,3-DIOXYGENASE"/>
    <property type="match status" value="1"/>
</dbReference>
<dbReference type="Gene3D" id="1.20.58.480">
    <property type="match status" value="1"/>
</dbReference>
<evidence type="ECO:0000256" key="1">
    <source>
        <dbReference type="ARBA" id="ARBA00007119"/>
    </source>
</evidence>
<organism evidence="5 6">
    <name type="scientific">Aspergillus udagawae</name>
    <dbReference type="NCBI Taxonomy" id="91492"/>
    <lineage>
        <taxon>Eukaryota</taxon>
        <taxon>Fungi</taxon>
        <taxon>Dikarya</taxon>
        <taxon>Ascomycota</taxon>
        <taxon>Pezizomycotina</taxon>
        <taxon>Eurotiomycetes</taxon>
        <taxon>Eurotiomycetidae</taxon>
        <taxon>Eurotiales</taxon>
        <taxon>Aspergillaceae</taxon>
        <taxon>Aspergillus</taxon>
        <taxon>Aspergillus subgen. Fumigati</taxon>
    </lineage>
</organism>
<comment type="similarity">
    <text evidence="1 4">Belongs to the indoleamine 2,3-dioxygenase family.</text>
</comment>
<keyword evidence="4" id="KW-0560">Oxidoreductase</keyword>
<gene>
    <name evidence="5" type="ORF">IFM53868_01444</name>
</gene>
<keyword evidence="3 4" id="KW-0408">Iron</keyword>
<name>A0ABQ1A6R7_9EURO</name>
<dbReference type="InterPro" id="IPR000898">
    <property type="entry name" value="Indolamine_dOase"/>
</dbReference>
<protein>
    <recommendedName>
        <fullName evidence="4">Indoleamine 2,3-dioxygenase</fullName>
        <ecNumber evidence="4">1.13.11.52</ecNumber>
    </recommendedName>
</protein>
<dbReference type="EC" id="1.13.11.52" evidence="4"/>
<reference evidence="5 6" key="1">
    <citation type="submission" date="2020-01" db="EMBL/GenBank/DDBJ databases">
        <title>Draft genome sequence of Aspergillus udagawae IFM 53868.</title>
        <authorList>
            <person name="Takahashi H."/>
            <person name="Yaguchi T."/>
        </authorList>
    </citation>
    <scope>NUCLEOTIDE SEQUENCE [LARGE SCALE GENOMIC DNA]</scope>
    <source>
        <strain evidence="5 6">IFM 53868</strain>
    </source>
</reference>
<dbReference type="InterPro" id="IPR037217">
    <property type="entry name" value="Trp/Indoleamine_2_3_dOase-like"/>
</dbReference>